<sequence>MYRVVTQYRNGSTRPVIERGPWHATRKLAEEWAETLRNHGYTAYVESQNGLIDAGTAAGGNDNSDLMSALASMA</sequence>
<dbReference type="EMBL" id="CP151406">
    <property type="protein sequence ID" value="WZJ22686.1"/>
    <property type="molecule type" value="Genomic_DNA"/>
</dbReference>
<organism evidence="1 2">
    <name type="scientific">Azonexus hydrophilus</name>
    <dbReference type="NCBI Taxonomy" id="418702"/>
    <lineage>
        <taxon>Bacteria</taxon>
        <taxon>Pseudomonadati</taxon>
        <taxon>Pseudomonadota</taxon>
        <taxon>Betaproteobacteria</taxon>
        <taxon>Rhodocyclales</taxon>
        <taxon>Azonexaceae</taxon>
        <taxon>Azonexus</taxon>
    </lineage>
</organism>
<gene>
    <name evidence="1" type="ORF">AADV58_05975</name>
</gene>
<keyword evidence="2" id="KW-1185">Reference proteome</keyword>
<accession>A0ABZ2XN64</accession>
<protein>
    <submittedName>
        <fullName evidence="1">Uncharacterized protein</fullName>
    </submittedName>
</protein>
<proteinExistence type="predicted"/>
<name>A0ABZ2XN64_9RHOO</name>
<dbReference type="RefSeq" id="WP_028996227.1">
    <property type="nucleotide sequence ID" value="NZ_CALFBA010000049.1"/>
</dbReference>
<evidence type="ECO:0000313" key="1">
    <source>
        <dbReference type="EMBL" id="WZJ22686.1"/>
    </source>
</evidence>
<dbReference type="Proteomes" id="UP001479520">
    <property type="component" value="Chromosome"/>
</dbReference>
<reference evidence="1 2" key="1">
    <citation type="submission" date="2024-04" db="EMBL/GenBank/DDBJ databases">
        <title>Dissimilatory iodate-reducing microorganisms contribute to the enrichment of iodine in groundwater.</title>
        <authorList>
            <person name="Jiang Z."/>
        </authorList>
    </citation>
    <scope>NUCLEOTIDE SEQUENCE [LARGE SCALE GENOMIC DNA]</scope>
    <source>
        <strain evidence="1 2">NCP973</strain>
    </source>
</reference>
<evidence type="ECO:0000313" key="2">
    <source>
        <dbReference type="Proteomes" id="UP001479520"/>
    </source>
</evidence>